<reference evidence="1" key="2">
    <citation type="journal article" date="2024" name="Plant">
        <title>Genomic evolution and insights into agronomic trait innovations of Sesamum species.</title>
        <authorList>
            <person name="Miao H."/>
            <person name="Wang L."/>
            <person name="Qu L."/>
            <person name="Liu H."/>
            <person name="Sun Y."/>
            <person name="Le M."/>
            <person name="Wang Q."/>
            <person name="Wei S."/>
            <person name="Zheng Y."/>
            <person name="Lin W."/>
            <person name="Duan Y."/>
            <person name="Cao H."/>
            <person name="Xiong S."/>
            <person name="Wang X."/>
            <person name="Wei L."/>
            <person name="Li C."/>
            <person name="Ma Q."/>
            <person name="Ju M."/>
            <person name="Zhao R."/>
            <person name="Li G."/>
            <person name="Mu C."/>
            <person name="Tian Q."/>
            <person name="Mei H."/>
            <person name="Zhang T."/>
            <person name="Gao T."/>
            <person name="Zhang H."/>
        </authorList>
    </citation>
    <scope>NUCLEOTIDE SEQUENCE</scope>
    <source>
        <strain evidence="1">KEN1</strain>
    </source>
</reference>
<protein>
    <recommendedName>
        <fullName evidence="2">Mitochondrial protein</fullName>
    </recommendedName>
</protein>
<evidence type="ECO:0000313" key="1">
    <source>
        <dbReference type="EMBL" id="KAL0406257.1"/>
    </source>
</evidence>
<evidence type="ECO:0008006" key="2">
    <source>
        <dbReference type="Google" id="ProtNLM"/>
    </source>
</evidence>
<organism evidence="1">
    <name type="scientific">Sesamum latifolium</name>
    <dbReference type="NCBI Taxonomy" id="2727402"/>
    <lineage>
        <taxon>Eukaryota</taxon>
        <taxon>Viridiplantae</taxon>
        <taxon>Streptophyta</taxon>
        <taxon>Embryophyta</taxon>
        <taxon>Tracheophyta</taxon>
        <taxon>Spermatophyta</taxon>
        <taxon>Magnoliopsida</taxon>
        <taxon>eudicotyledons</taxon>
        <taxon>Gunneridae</taxon>
        <taxon>Pentapetalae</taxon>
        <taxon>asterids</taxon>
        <taxon>lamiids</taxon>
        <taxon>Lamiales</taxon>
        <taxon>Pedaliaceae</taxon>
        <taxon>Sesamum</taxon>
    </lineage>
</organism>
<dbReference type="EMBL" id="JACGWN010000014">
    <property type="protein sequence ID" value="KAL0406257.1"/>
    <property type="molecule type" value="Genomic_DNA"/>
</dbReference>
<dbReference type="PANTHER" id="PTHR11439">
    <property type="entry name" value="GAG-POL-RELATED RETROTRANSPOSON"/>
    <property type="match status" value="1"/>
</dbReference>
<dbReference type="AlphaFoldDB" id="A0AAW2TNT4"/>
<comment type="caution">
    <text evidence="1">The sequence shown here is derived from an EMBL/GenBank/DDBJ whole genome shotgun (WGS) entry which is preliminary data.</text>
</comment>
<dbReference type="PANTHER" id="PTHR11439:SF511">
    <property type="match status" value="1"/>
</dbReference>
<sequence length="84" mass="9778">MGLQDSKLVSTPLPLGLKLSFYDDKPLLDPEPYRRFVGRLLYLGFTWPDVSFGIQQLSQFVHKPCQSHMNATLHLMRYLERNPD</sequence>
<name>A0AAW2TNT4_9LAMI</name>
<reference evidence="1" key="1">
    <citation type="submission" date="2020-06" db="EMBL/GenBank/DDBJ databases">
        <authorList>
            <person name="Li T."/>
            <person name="Hu X."/>
            <person name="Zhang T."/>
            <person name="Song X."/>
            <person name="Zhang H."/>
            <person name="Dai N."/>
            <person name="Sheng W."/>
            <person name="Hou X."/>
            <person name="Wei L."/>
        </authorList>
    </citation>
    <scope>NUCLEOTIDE SEQUENCE</scope>
    <source>
        <strain evidence="1">KEN1</strain>
        <tissue evidence="1">Leaf</tissue>
    </source>
</reference>
<proteinExistence type="predicted"/>
<accession>A0AAW2TNT4</accession>
<gene>
    <name evidence="1" type="ORF">Slati_3939600</name>
</gene>